<evidence type="ECO:0000313" key="3">
    <source>
        <dbReference type="Proteomes" id="UP000030748"/>
    </source>
</evidence>
<dbReference type="AlphaFoldDB" id="A0A022RJQ4"/>
<dbReference type="OrthoDB" id="1624361at2759"/>
<organism evidence="2 3">
    <name type="scientific">Erythranthe guttata</name>
    <name type="common">Yellow monkey flower</name>
    <name type="synonym">Mimulus guttatus</name>
    <dbReference type="NCBI Taxonomy" id="4155"/>
    <lineage>
        <taxon>Eukaryota</taxon>
        <taxon>Viridiplantae</taxon>
        <taxon>Streptophyta</taxon>
        <taxon>Embryophyta</taxon>
        <taxon>Tracheophyta</taxon>
        <taxon>Spermatophyta</taxon>
        <taxon>Magnoliopsida</taxon>
        <taxon>eudicotyledons</taxon>
        <taxon>Gunneridae</taxon>
        <taxon>Pentapetalae</taxon>
        <taxon>asterids</taxon>
        <taxon>lamiids</taxon>
        <taxon>Lamiales</taxon>
        <taxon>Phrymaceae</taxon>
        <taxon>Erythranthe</taxon>
    </lineage>
</organism>
<dbReference type="EMBL" id="KI630401">
    <property type="protein sequence ID" value="EYU40411.1"/>
    <property type="molecule type" value="Genomic_DNA"/>
</dbReference>
<dbReference type="GO" id="GO:0009733">
    <property type="term" value="P:response to auxin"/>
    <property type="evidence" value="ECO:0007669"/>
    <property type="project" value="InterPro"/>
</dbReference>
<dbReference type="Pfam" id="PF02519">
    <property type="entry name" value="Auxin_inducible"/>
    <property type="match status" value="1"/>
</dbReference>
<name>A0A022RJQ4_ERYGU</name>
<reference evidence="2 3" key="1">
    <citation type="journal article" date="2013" name="Proc. Natl. Acad. Sci. U.S.A.">
        <title>Fine-scale variation in meiotic recombination in Mimulus inferred from population shotgun sequencing.</title>
        <authorList>
            <person name="Hellsten U."/>
            <person name="Wright K.M."/>
            <person name="Jenkins J."/>
            <person name="Shu S."/>
            <person name="Yuan Y."/>
            <person name="Wessler S.R."/>
            <person name="Schmutz J."/>
            <person name="Willis J.H."/>
            <person name="Rokhsar D.S."/>
        </authorList>
    </citation>
    <scope>NUCLEOTIDE SEQUENCE [LARGE SCALE GENOMIC DNA]</scope>
    <source>
        <strain evidence="3">cv. DUN x IM62</strain>
    </source>
</reference>
<dbReference type="PhylomeDB" id="A0A022RJQ4"/>
<evidence type="ECO:0000256" key="1">
    <source>
        <dbReference type="ARBA" id="ARBA00006974"/>
    </source>
</evidence>
<comment type="similarity">
    <text evidence="1">Belongs to the ARG7 family.</text>
</comment>
<dbReference type="InterPro" id="IPR003676">
    <property type="entry name" value="SAUR_fam"/>
</dbReference>
<dbReference type="eggNOG" id="ENOG502SRB2">
    <property type="taxonomic scope" value="Eukaryota"/>
</dbReference>
<sequence length="140" mass="15876">MSKYNKIRHIVRLRQMLRSWRIKATSPSSHHRSPPDVPAGHVAICVGSNRRRFIVRASHLNHPIIRRLLSQVEEEYGFSSHPGPLAIPCDESLFEEILRLVSAGGGDSAANSEFHRCCDDVVSRNQNPNYCFGESRPLLY</sequence>
<protein>
    <submittedName>
        <fullName evidence="2">Uncharacterized protein</fullName>
    </submittedName>
</protein>
<dbReference type="PANTHER" id="PTHR31374">
    <property type="entry name" value="AUXIN-INDUCED PROTEIN-LIKE-RELATED"/>
    <property type="match status" value="1"/>
</dbReference>
<accession>A0A022RJQ4</accession>
<gene>
    <name evidence="2" type="ORF">MIMGU_mgv1a015936mg</name>
</gene>
<dbReference type="KEGG" id="egt:105954584"/>
<proteinExistence type="inferred from homology"/>
<dbReference type="OMA" id="CSHVGMA"/>
<evidence type="ECO:0000313" key="2">
    <source>
        <dbReference type="EMBL" id="EYU40411.1"/>
    </source>
</evidence>
<dbReference type="PANTHER" id="PTHR31374:SF183">
    <property type="entry name" value="SAUR-LIKE AUXIN-RESPONSIVE PROTEIN FAMILY"/>
    <property type="match status" value="1"/>
</dbReference>
<keyword evidence="3" id="KW-1185">Reference proteome</keyword>
<dbReference type="Proteomes" id="UP000030748">
    <property type="component" value="Unassembled WGS sequence"/>
</dbReference>
<dbReference type="STRING" id="4155.A0A022RJQ4"/>